<accession>A0A3R8T8T6</accession>
<protein>
    <submittedName>
        <fullName evidence="2">Uncharacterized protein</fullName>
    </submittedName>
</protein>
<dbReference type="Proteomes" id="UP000278566">
    <property type="component" value="Unassembled WGS sequence"/>
</dbReference>
<evidence type="ECO:0000256" key="1">
    <source>
        <dbReference type="SAM" id="Phobius"/>
    </source>
</evidence>
<comment type="caution">
    <text evidence="2">The sequence shown here is derived from an EMBL/GenBank/DDBJ whole genome shotgun (WGS) entry which is preliminary data.</text>
</comment>
<keyword evidence="1" id="KW-1133">Transmembrane helix</keyword>
<proteinExistence type="predicted"/>
<gene>
    <name evidence="2" type="ORF">EI220_10720</name>
</gene>
<dbReference type="AlphaFoldDB" id="A0A3R8T8T6"/>
<name>A0A3R8T8T6_STRSU</name>
<dbReference type="RefSeq" id="WP_024377417.1">
    <property type="nucleotide sequence ID" value="NZ_JARASS010000006.1"/>
</dbReference>
<organism evidence="2 3">
    <name type="scientific">Streptococcus suis</name>
    <dbReference type="NCBI Taxonomy" id="1307"/>
    <lineage>
        <taxon>Bacteria</taxon>
        <taxon>Bacillati</taxon>
        <taxon>Bacillota</taxon>
        <taxon>Bacilli</taxon>
        <taxon>Lactobacillales</taxon>
        <taxon>Streptococcaceae</taxon>
        <taxon>Streptococcus</taxon>
    </lineage>
</organism>
<reference evidence="2 3" key="1">
    <citation type="submission" date="2018-11" db="EMBL/GenBank/DDBJ databases">
        <title>Changes in penicillin susceptibility of Streptococcus suis isolates by amino acid alterations in the penicillin-binding protein.</title>
        <authorList>
            <person name="Niemann L."/>
            <person name="Eichhorn I."/>
        </authorList>
    </citation>
    <scope>NUCLEOTIDE SEQUENCE [LARGE SCALE GENOMIC DNA]</scope>
    <source>
        <strain evidence="2 3">IMT40738</strain>
    </source>
</reference>
<dbReference type="EMBL" id="RRZO01000068">
    <property type="protein sequence ID" value="RRN48777.1"/>
    <property type="molecule type" value="Genomic_DNA"/>
</dbReference>
<keyword evidence="1" id="KW-0472">Membrane</keyword>
<evidence type="ECO:0000313" key="2">
    <source>
        <dbReference type="EMBL" id="RRN48777.1"/>
    </source>
</evidence>
<evidence type="ECO:0000313" key="3">
    <source>
        <dbReference type="Proteomes" id="UP000278566"/>
    </source>
</evidence>
<feature type="transmembrane region" description="Helical" evidence="1">
    <location>
        <begin position="41"/>
        <end position="62"/>
    </location>
</feature>
<feature type="transmembrane region" description="Helical" evidence="1">
    <location>
        <begin position="12"/>
        <end position="29"/>
    </location>
</feature>
<keyword evidence="1" id="KW-0812">Transmembrane</keyword>
<sequence>MLEEERYSLKLELIVSIVSGVTSFILEVIKSYLGPESQFDRLLTIALTICIMVIIGSVYNCYVKTKNYNRRMSKFADLVKDMTHSHDTNLLNIENLDLDVSFYDALNSPVAPDIEQLCMKGYKELFSSSREGLNSLTAPFLEILKLFFGTKCQMSVYLFSKDLNFTNSGSPILDGVRYHEAFVERSRRNNRDTRTHPLTVDMQSLLLNRNQAYKKISQAEFLIPIRSYTQDGVVKFFGFLLIRHSNKKNLQKFVDDSAQMGLAIAEQMSYYIRSLHACAENMYTEADEIFQILNNDLSLSSTDSFNNFDFLKILKKVYNKEFGGGF</sequence>